<dbReference type="EMBL" id="DUFJ01000084">
    <property type="protein sequence ID" value="HIH33359.1"/>
    <property type="molecule type" value="Genomic_DNA"/>
</dbReference>
<comment type="caution">
    <text evidence="1">The sequence shown here is derived from an EMBL/GenBank/DDBJ whole genome shotgun (WGS) entry which is preliminary data.</text>
</comment>
<reference evidence="1" key="1">
    <citation type="journal article" date="2020" name="bioRxiv">
        <title>A rank-normalized archaeal taxonomy based on genome phylogeny resolves widespread incomplete and uneven classifications.</title>
        <authorList>
            <person name="Rinke C."/>
            <person name="Chuvochina M."/>
            <person name="Mussig A.J."/>
            <person name="Chaumeil P.-A."/>
            <person name="Waite D.W."/>
            <person name="Whitman W.B."/>
            <person name="Parks D.H."/>
            <person name="Hugenholtz P."/>
        </authorList>
    </citation>
    <scope>NUCLEOTIDE SEQUENCE</scope>
    <source>
        <strain evidence="1">UBA10036</strain>
    </source>
</reference>
<evidence type="ECO:0000313" key="3">
    <source>
        <dbReference type="Proteomes" id="UP000527315"/>
    </source>
</evidence>
<gene>
    <name evidence="1" type="ORF">HA227_03840</name>
    <name evidence="2" type="ORF">J4478_05095</name>
</gene>
<name>A0A7J4KW64_9ARCH</name>
<reference evidence="2" key="3">
    <citation type="submission" date="2021-05" db="EMBL/GenBank/DDBJ databases">
        <title>Protein family content uncovers lineage relationships and bacterial pathway maintenance mechanisms in DPANN archaea.</title>
        <authorList>
            <person name="Castelle C.J."/>
            <person name="Meheust R."/>
            <person name="Jaffe A.L."/>
            <person name="Seitz K."/>
            <person name="Gong X."/>
            <person name="Baker B.J."/>
            <person name="Banfield J.F."/>
        </authorList>
    </citation>
    <scope>NUCLEOTIDE SEQUENCE</scope>
    <source>
        <strain evidence="2">RIFCSPLOWO2_01_FULL_43_13</strain>
    </source>
</reference>
<dbReference type="AlphaFoldDB" id="A0A7J4KW64"/>
<proteinExistence type="predicted"/>
<dbReference type="Proteomes" id="UP000527315">
    <property type="component" value="Unassembled WGS sequence"/>
</dbReference>
<protein>
    <submittedName>
        <fullName evidence="1">Uncharacterized protein</fullName>
    </submittedName>
</protein>
<accession>A0A7J4KW64</accession>
<organism evidence="1 3">
    <name type="scientific">Candidatus Iainarchaeum sp</name>
    <dbReference type="NCBI Taxonomy" id="3101447"/>
    <lineage>
        <taxon>Archaea</taxon>
        <taxon>Candidatus Iainarchaeota</taxon>
        <taxon>Candidatus Iainarchaeia</taxon>
        <taxon>Candidatus Iainarchaeales</taxon>
        <taxon>Candidatus Iainarchaeaceae</taxon>
        <taxon>Candidatus Iainarchaeum</taxon>
    </lineage>
</organism>
<dbReference type="EMBL" id="JAGVWB010000036">
    <property type="protein sequence ID" value="MBS3058747.1"/>
    <property type="molecule type" value="Genomic_DNA"/>
</dbReference>
<evidence type="ECO:0000313" key="2">
    <source>
        <dbReference type="EMBL" id="MBS3058747.1"/>
    </source>
</evidence>
<dbReference type="Proteomes" id="UP000680185">
    <property type="component" value="Unassembled WGS sequence"/>
</dbReference>
<reference evidence="2" key="2">
    <citation type="submission" date="2021-03" db="EMBL/GenBank/DDBJ databases">
        <authorList>
            <person name="Jaffe A."/>
        </authorList>
    </citation>
    <scope>NUCLEOTIDE SEQUENCE</scope>
    <source>
        <strain evidence="2">RIFCSPLOWO2_01_FULL_43_13</strain>
    </source>
</reference>
<sequence length="65" mass="7414">MIKQKESSPGRPFGRRFMFLTPEAEARERLANSRIGASLVIRGQTFVRTLVGVRRVGRPLMNEIK</sequence>
<evidence type="ECO:0000313" key="1">
    <source>
        <dbReference type="EMBL" id="HIH33359.1"/>
    </source>
</evidence>